<dbReference type="Gene3D" id="3.40.50.12780">
    <property type="entry name" value="N-terminal domain of ligase-like"/>
    <property type="match status" value="1"/>
</dbReference>
<dbReference type="Proteomes" id="UP000398389">
    <property type="component" value="Unassembled WGS sequence"/>
</dbReference>
<dbReference type="InterPro" id="IPR042099">
    <property type="entry name" value="ANL_N_sf"/>
</dbReference>
<dbReference type="GO" id="GO:0016020">
    <property type="term" value="C:membrane"/>
    <property type="evidence" value="ECO:0007669"/>
    <property type="project" value="TreeGrafter"/>
</dbReference>
<dbReference type="OrthoDB" id="1700726at2759"/>
<dbReference type="InterPro" id="IPR000873">
    <property type="entry name" value="AMP-dep_synth/lig_dom"/>
</dbReference>
<dbReference type="RefSeq" id="XP_031853862.1">
    <property type="nucleotide sequence ID" value="XM_031997971.1"/>
</dbReference>
<dbReference type="GeneID" id="43582071"/>
<accession>A0A5E8BJQ4</accession>
<dbReference type="Pfam" id="PF00501">
    <property type="entry name" value="AMP-binding"/>
    <property type="match status" value="1"/>
</dbReference>
<keyword evidence="2" id="KW-0067">ATP-binding</keyword>
<feature type="domain" description="AMP-dependent synthetase/ligase" evidence="3">
    <location>
        <begin position="113"/>
        <end position="543"/>
    </location>
</feature>
<evidence type="ECO:0000259" key="3">
    <source>
        <dbReference type="Pfam" id="PF00501"/>
    </source>
</evidence>
<dbReference type="PANTHER" id="PTHR43272:SF33">
    <property type="entry name" value="AMP-BINDING DOMAIN-CONTAINING PROTEIN-RELATED"/>
    <property type="match status" value="1"/>
</dbReference>
<proteinExistence type="predicted"/>
<dbReference type="GO" id="GO:0005783">
    <property type="term" value="C:endoplasmic reticulum"/>
    <property type="evidence" value="ECO:0007669"/>
    <property type="project" value="TreeGrafter"/>
</dbReference>
<dbReference type="GO" id="GO:0005524">
    <property type="term" value="F:ATP binding"/>
    <property type="evidence" value="ECO:0007669"/>
    <property type="project" value="UniProtKB-KW"/>
</dbReference>
<sequence>MVLSGTTFSSAVRFLQYEKVYDKSIDPNVPLLEQKITSYQYVEGAPQSVKLPNSQSPGYSHVFRNAHSPEKLITSPHPSINTVKDFLESTVQLYPDALSLGERKYSPETKTWSQYEFQTFAQIKERVINLASGLVSVVESQIHGAPHPDKEQYNVGFYGPNTRNWFIADMACVYSNICSVALYDTLGKDSSEYIINLTEMPAIFVSIAHVPFLLSIKSRLPHLKIIILLNDFHNIEGLPKNIQKIANREDLTAKAKKAGVVLYDFSEVESIGKRTPRTLKGPSPDDVFTLNFTSGTTGNHPKGVILTHGNVAAGMTNSIYKDALSSTDQQYYLSFLPLAHIYERLNLHMFTLKCFAVGFIHGDVVTCLFDDIKAIRPHFICGVPRIWNKLAAQLRTTTLEAPGDVGEISRKAYSEKLKVLKSSGDVRNELWDPMWTDKIRQQVGFDRTATIASGAAPLSKDNIDFLMCALGVDLLQGYGLTETCSGFAVSKRGDLVHGSNGPVAPNAEIRLRSLPELGYSVNDSPDPRGEIMIRGPQVFRGYYKNEQETLNSFDADGWFHTGDVGRIDSMGRIFIVDRVKNMFKLAQGEYVAPERLEALYSSSSSLISQIFLDGNSHERYLVAIIGVNPEPFSTFLNHHFGIYVNPKDLPAIKTKFSRKDVRKAFLTKINDEARQAGVQGFEVPKNLALFLEPLSFENGTLTPTMKLRRIPARKFYETTLKDLYKEGPLEENPLRHLL</sequence>
<dbReference type="SUPFAM" id="SSF56801">
    <property type="entry name" value="Acetyl-CoA synthetase-like"/>
    <property type="match status" value="1"/>
</dbReference>
<evidence type="ECO:0000313" key="4">
    <source>
        <dbReference type="EMBL" id="VVT51908.1"/>
    </source>
</evidence>
<evidence type="ECO:0000256" key="2">
    <source>
        <dbReference type="ARBA" id="ARBA00022840"/>
    </source>
</evidence>
<dbReference type="EMBL" id="CABVLU010000002">
    <property type="protein sequence ID" value="VVT51908.1"/>
    <property type="molecule type" value="Genomic_DNA"/>
</dbReference>
<reference evidence="4 5" key="1">
    <citation type="submission" date="2019-09" db="EMBL/GenBank/DDBJ databases">
        <authorList>
            <person name="Brejova B."/>
        </authorList>
    </citation>
    <scope>NUCLEOTIDE SEQUENCE [LARGE SCALE GENOMIC DNA]</scope>
</reference>
<organism evidence="4 5">
    <name type="scientific">Magnusiomyces paraingens</name>
    <dbReference type="NCBI Taxonomy" id="2606893"/>
    <lineage>
        <taxon>Eukaryota</taxon>
        <taxon>Fungi</taxon>
        <taxon>Dikarya</taxon>
        <taxon>Ascomycota</taxon>
        <taxon>Saccharomycotina</taxon>
        <taxon>Dipodascomycetes</taxon>
        <taxon>Dipodascales</taxon>
        <taxon>Dipodascaceae</taxon>
        <taxon>Magnusiomyces</taxon>
    </lineage>
</organism>
<dbReference type="AlphaFoldDB" id="A0A5E8BJQ4"/>
<evidence type="ECO:0000313" key="5">
    <source>
        <dbReference type="Proteomes" id="UP000398389"/>
    </source>
</evidence>
<dbReference type="PANTHER" id="PTHR43272">
    <property type="entry name" value="LONG-CHAIN-FATTY-ACID--COA LIGASE"/>
    <property type="match status" value="1"/>
</dbReference>
<keyword evidence="5" id="KW-1185">Reference proteome</keyword>
<dbReference type="GO" id="GO:0004467">
    <property type="term" value="F:long-chain fatty acid-CoA ligase activity"/>
    <property type="evidence" value="ECO:0007669"/>
    <property type="project" value="TreeGrafter"/>
</dbReference>
<keyword evidence="1" id="KW-0547">Nucleotide-binding</keyword>
<name>A0A5E8BJQ4_9ASCO</name>
<gene>
    <name evidence="4" type="ORF">SAPINGB_P003253</name>
</gene>
<evidence type="ECO:0000256" key="1">
    <source>
        <dbReference type="ARBA" id="ARBA00022741"/>
    </source>
</evidence>
<protein>
    <recommendedName>
        <fullName evidence="3">AMP-dependent synthetase/ligase domain-containing protein</fullName>
    </recommendedName>
</protein>